<comment type="caution">
    <text evidence="1">The sequence shown here is derived from an EMBL/GenBank/DDBJ whole genome shotgun (WGS) entry which is preliminary data.</text>
</comment>
<gene>
    <name evidence="1" type="ORF">TPA0910_00230</name>
</gene>
<keyword evidence="2" id="KW-1185">Reference proteome</keyword>
<reference evidence="1" key="1">
    <citation type="submission" date="2024-05" db="EMBL/GenBank/DDBJ databases">
        <title>Whole genome shotgun sequence of Streptomyces hygroscopicus NBRC 113678.</title>
        <authorList>
            <person name="Komaki H."/>
            <person name="Tamura T."/>
        </authorList>
    </citation>
    <scope>NUCLEOTIDE SEQUENCE</scope>
    <source>
        <strain evidence="1">N11-34</strain>
    </source>
</reference>
<organism evidence="1 2">
    <name type="scientific">Streptomyces hygroscopicus</name>
    <dbReference type="NCBI Taxonomy" id="1912"/>
    <lineage>
        <taxon>Bacteria</taxon>
        <taxon>Bacillati</taxon>
        <taxon>Actinomycetota</taxon>
        <taxon>Actinomycetes</taxon>
        <taxon>Kitasatosporales</taxon>
        <taxon>Streptomycetaceae</taxon>
        <taxon>Streptomyces</taxon>
        <taxon>Streptomyces violaceusniger group</taxon>
    </lineage>
</organism>
<dbReference type="EMBL" id="BNEK01000001">
    <property type="protein sequence ID" value="GHJ25590.1"/>
    <property type="molecule type" value="Genomic_DNA"/>
</dbReference>
<evidence type="ECO:0000313" key="1">
    <source>
        <dbReference type="EMBL" id="GHJ25590.1"/>
    </source>
</evidence>
<evidence type="ECO:0000313" key="2">
    <source>
        <dbReference type="Proteomes" id="UP001054854"/>
    </source>
</evidence>
<dbReference type="Proteomes" id="UP001054854">
    <property type="component" value="Unassembled WGS sequence"/>
</dbReference>
<dbReference type="RefSeq" id="WP_236255579.1">
    <property type="nucleotide sequence ID" value="NZ_BNEK01000001.1"/>
</dbReference>
<evidence type="ECO:0008006" key="3">
    <source>
        <dbReference type="Google" id="ProtNLM"/>
    </source>
</evidence>
<name>A0ABQ3TQH6_STRHY</name>
<sequence>MPTGDRLTEAFVAELLPGPSGLRPVVAGLGPRAAVVGAAALVLEDRR</sequence>
<proteinExistence type="predicted"/>
<accession>A0ABQ3TQH6</accession>
<protein>
    <recommendedName>
        <fullName evidence="3">ROK family protein</fullName>
    </recommendedName>
</protein>